<dbReference type="EMBL" id="RZGY01000001">
    <property type="protein sequence ID" value="RUQ85968.1"/>
    <property type="molecule type" value="Genomic_DNA"/>
</dbReference>
<reference evidence="1 3" key="1">
    <citation type="submission" date="2018-03" db="EMBL/GenBank/DDBJ databases">
        <title>Genomic Encyclopedia of Archaeal and Bacterial Type Strains, Phase II (KMG-II): from individual species to whole genera.</title>
        <authorList>
            <person name="Goeker M."/>
        </authorList>
    </citation>
    <scope>NUCLEOTIDE SEQUENCE [LARGE SCALE GENOMIC DNA]</scope>
    <source>
        <strain evidence="1 3">DSM 21548</strain>
    </source>
</reference>
<keyword evidence="4" id="KW-1185">Reference proteome</keyword>
<sequence length="152" mass="17293">MDIKIQEQKARRAAQRQGLRLVKSRRRDPHAEDHGTYVFVEDKAGSRKGGGQAAKSAFDRGGGLRLHEVLVALFGHDIDVRVNDYVNVAIENYRSLLEWHDGWPDPERGRWTLYTADENDDPHVMFGGLGDLDDVLKEAHEHLDRHYGVDPV</sequence>
<dbReference type="OrthoDB" id="5194933at2"/>
<evidence type="ECO:0000313" key="1">
    <source>
        <dbReference type="EMBL" id="PSL39642.1"/>
    </source>
</evidence>
<reference evidence="2 4" key="2">
    <citation type="submission" date="2018-12" db="EMBL/GenBank/DDBJ databases">
        <authorList>
            <person name="hu s."/>
            <person name="Xu Y."/>
            <person name="Xu B."/>
            <person name="Li F."/>
        </authorList>
    </citation>
    <scope>NUCLEOTIDE SEQUENCE [LARGE SCALE GENOMIC DNA]</scope>
    <source>
        <strain evidence="2 4">KSW2-17</strain>
    </source>
</reference>
<evidence type="ECO:0000313" key="2">
    <source>
        <dbReference type="EMBL" id="RUQ85968.1"/>
    </source>
</evidence>
<proteinExistence type="predicted"/>
<dbReference type="AlphaFoldDB" id="A0A2P8H0B4"/>
<dbReference type="EMBL" id="PYAU01000001">
    <property type="protein sequence ID" value="PSL39642.1"/>
    <property type="molecule type" value="Genomic_DNA"/>
</dbReference>
<dbReference type="Proteomes" id="UP000268291">
    <property type="component" value="Unassembled WGS sequence"/>
</dbReference>
<name>A0A2P8H0B4_9MICO</name>
<accession>A0A2P8H0B4</accession>
<protein>
    <submittedName>
        <fullName evidence="1">Uncharacterized protein</fullName>
    </submittedName>
</protein>
<dbReference type="Proteomes" id="UP000241203">
    <property type="component" value="Unassembled WGS sequence"/>
</dbReference>
<comment type="caution">
    <text evidence="1">The sequence shown here is derived from an EMBL/GenBank/DDBJ whole genome shotgun (WGS) entry which is preliminary data.</text>
</comment>
<evidence type="ECO:0000313" key="3">
    <source>
        <dbReference type="Proteomes" id="UP000241203"/>
    </source>
</evidence>
<gene>
    <name evidence="1" type="ORF">CLV49_3286</name>
    <name evidence="2" type="ORF">ELQ93_02825</name>
</gene>
<organism evidence="1 3">
    <name type="scientific">Labedella gwakjiensis</name>
    <dbReference type="NCBI Taxonomy" id="390269"/>
    <lineage>
        <taxon>Bacteria</taxon>
        <taxon>Bacillati</taxon>
        <taxon>Actinomycetota</taxon>
        <taxon>Actinomycetes</taxon>
        <taxon>Micrococcales</taxon>
        <taxon>Microbacteriaceae</taxon>
        <taxon>Labedella</taxon>
    </lineage>
</organism>
<evidence type="ECO:0000313" key="4">
    <source>
        <dbReference type="Proteomes" id="UP000268291"/>
    </source>
</evidence>
<dbReference type="RefSeq" id="WP_127054235.1">
    <property type="nucleotide sequence ID" value="NZ_PYAU01000001.1"/>
</dbReference>